<proteinExistence type="predicted"/>
<evidence type="ECO:0000313" key="1">
    <source>
        <dbReference type="EMBL" id="KAK3329166.1"/>
    </source>
</evidence>
<sequence>MEKEGMEKLEKLKAETEEVLEKLKIAKLSTEFDKPSLFEDPIEDIVSQSQGYMFKKPQKNLIAACKAHKYVPPTEEVEHYLTFERDLYFTKACIVCKPRTMQIMRINSPLIDSEAKLFEAMPQPKPFRPVSLRPGQPDFDACQDVGKREAEIRWWPRTMKLKDLTLGALQYWYTFAGQYTVQDLLVGRGMREFAVRHFVRIHLVYGVHIDDLDLEATVEKLTNMKKLKWRDGAKKREKMYAVTPKFDSDKVFRAYFDTKIGDMIKAGNPPRSVLGCECPGFRLVKEDIDRDIMMPGLSWEKMMCYTSSMVMANKDADLVEVLLGLEGEAGESKEMMKRNDLEQFLHDWESDGMKAALEEELGMELPDPATLKPYVEVPATPPAPQHRQLLPETEEAICPGCGCRHHVHRGHGQQAVEEENNGEDQGAKRIRKAVELRAAFKVRYIC</sequence>
<keyword evidence="2" id="KW-1185">Reference proteome</keyword>
<protein>
    <submittedName>
        <fullName evidence="1">Uncharacterized protein</fullName>
    </submittedName>
</protein>
<dbReference type="AlphaFoldDB" id="A0AAE0IRE5"/>
<organism evidence="1 2">
    <name type="scientific">Apodospora peruviana</name>
    <dbReference type="NCBI Taxonomy" id="516989"/>
    <lineage>
        <taxon>Eukaryota</taxon>
        <taxon>Fungi</taxon>
        <taxon>Dikarya</taxon>
        <taxon>Ascomycota</taxon>
        <taxon>Pezizomycotina</taxon>
        <taxon>Sordariomycetes</taxon>
        <taxon>Sordariomycetidae</taxon>
        <taxon>Sordariales</taxon>
        <taxon>Lasiosphaeriaceae</taxon>
        <taxon>Apodospora</taxon>
    </lineage>
</organism>
<reference evidence="1" key="2">
    <citation type="submission" date="2023-06" db="EMBL/GenBank/DDBJ databases">
        <authorList>
            <consortium name="Lawrence Berkeley National Laboratory"/>
            <person name="Haridas S."/>
            <person name="Hensen N."/>
            <person name="Bonometti L."/>
            <person name="Westerberg I."/>
            <person name="Brannstrom I.O."/>
            <person name="Guillou S."/>
            <person name="Cros-Aarteil S."/>
            <person name="Calhoun S."/>
            <person name="Kuo A."/>
            <person name="Mondo S."/>
            <person name="Pangilinan J."/>
            <person name="Riley R."/>
            <person name="Labutti K."/>
            <person name="Andreopoulos B."/>
            <person name="Lipzen A."/>
            <person name="Chen C."/>
            <person name="Yanf M."/>
            <person name="Daum C."/>
            <person name="Ng V."/>
            <person name="Clum A."/>
            <person name="Steindorff A."/>
            <person name="Ohm R."/>
            <person name="Martin F."/>
            <person name="Silar P."/>
            <person name="Natvig D."/>
            <person name="Lalanne C."/>
            <person name="Gautier V."/>
            <person name="Ament-Velasquez S.L."/>
            <person name="Kruys A."/>
            <person name="Hutchinson M.I."/>
            <person name="Powell A.J."/>
            <person name="Barry K."/>
            <person name="Miller A.N."/>
            <person name="Grigoriev I.V."/>
            <person name="Debuchy R."/>
            <person name="Gladieux P."/>
            <person name="Thoren M.H."/>
            <person name="Johannesson H."/>
        </authorList>
    </citation>
    <scope>NUCLEOTIDE SEQUENCE</scope>
    <source>
        <strain evidence="1">CBS 118394</strain>
    </source>
</reference>
<dbReference type="Proteomes" id="UP001283341">
    <property type="component" value="Unassembled WGS sequence"/>
</dbReference>
<dbReference type="EMBL" id="JAUEDM010000001">
    <property type="protein sequence ID" value="KAK3329166.1"/>
    <property type="molecule type" value="Genomic_DNA"/>
</dbReference>
<evidence type="ECO:0000313" key="2">
    <source>
        <dbReference type="Proteomes" id="UP001283341"/>
    </source>
</evidence>
<comment type="caution">
    <text evidence="1">The sequence shown here is derived from an EMBL/GenBank/DDBJ whole genome shotgun (WGS) entry which is preliminary data.</text>
</comment>
<gene>
    <name evidence="1" type="ORF">B0H66DRAFT_526560</name>
</gene>
<reference evidence="1" key="1">
    <citation type="journal article" date="2023" name="Mol. Phylogenet. Evol.">
        <title>Genome-scale phylogeny and comparative genomics of the fungal order Sordariales.</title>
        <authorList>
            <person name="Hensen N."/>
            <person name="Bonometti L."/>
            <person name="Westerberg I."/>
            <person name="Brannstrom I.O."/>
            <person name="Guillou S."/>
            <person name="Cros-Aarteil S."/>
            <person name="Calhoun S."/>
            <person name="Haridas S."/>
            <person name="Kuo A."/>
            <person name="Mondo S."/>
            <person name="Pangilinan J."/>
            <person name="Riley R."/>
            <person name="LaButti K."/>
            <person name="Andreopoulos B."/>
            <person name="Lipzen A."/>
            <person name="Chen C."/>
            <person name="Yan M."/>
            <person name="Daum C."/>
            <person name="Ng V."/>
            <person name="Clum A."/>
            <person name="Steindorff A."/>
            <person name="Ohm R.A."/>
            <person name="Martin F."/>
            <person name="Silar P."/>
            <person name="Natvig D.O."/>
            <person name="Lalanne C."/>
            <person name="Gautier V."/>
            <person name="Ament-Velasquez S.L."/>
            <person name="Kruys A."/>
            <person name="Hutchinson M.I."/>
            <person name="Powell A.J."/>
            <person name="Barry K."/>
            <person name="Miller A.N."/>
            <person name="Grigoriev I.V."/>
            <person name="Debuchy R."/>
            <person name="Gladieux P."/>
            <person name="Hiltunen Thoren M."/>
            <person name="Johannesson H."/>
        </authorList>
    </citation>
    <scope>NUCLEOTIDE SEQUENCE</scope>
    <source>
        <strain evidence="1">CBS 118394</strain>
    </source>
</reference>
<accession>A0AAE0IRE5</accession>
<name>A0AAE0IRE5_9PEZI</name>